<dbReference type="CDD" id="cd00075">
    <property type="entry name" value="HATPase"/>
    <property type="match status" value="1"/>
</dbReference>
<evidence type="ECO:0000256" key="6">
    <source>
        <dbReference type="ARBA" id="ARBA00022777"/>
    </source>
</evidence>
<reference evidence="11 12" key="1">
    <citation type="submission" date="2019-06" db="EMBL/GenBank/DDBJ databases">
        <title>Sequencing the genomes of 1000 actinobacteria strains.</title>
        <authorList>
            <person name="Klenk H.-P."/>
        </authorList>
    </citation>
    <scope>NUCLEOTIDE SEQUENCE [LARGE SCALE GENOMIC DNA]</scope>
    <source>
        <strain evidence="11 12">DSM 8803</strain>
    </source>
</reference>
<dbReference type="EC" id="2.7.13.3" evidence="3"/>
<dbReference type="SMART" id="SM00388">
    <property type="entry name" value="HisKA"/>
    <property type="match status" value="1"/>
</dbReference>
<evidence type="ECO:0000256" key="8">
    <source>
        <dbReference type="ARBA" id="ARBA00039401"/>
    </source>
</evidence>
<dbReference type="GO" id="GO:0005886">
    <property type="term" value="C:plasma membrane"/>
    <property type="evidence" value="ECO:0007669"/>
    <property type="project" value="UniProtKB-SubCell"/>
</dbReference>
<dbReference type="GO" id="GO:0016036">
    <property type="term" value="P:cellular response to phosphate starvation"/>
    <property type="evidence" value="ECO:0007669"/>
    <property type="project" value="TreeGrafter"/>
</dbReference>
<dbReference type="Pfam" id="PF02518">
    <property type="entry name" value="HATPase_c"/>
    <property type="match status" value="1"/>
</dbReference>
<evidence type="ECO:0000256" key="1">
    <source>
        <dbReference type="ARBA" id="ARBA00000085"/>
    </source>
</evidence>
<evidence type="ECO:0000256" key="7">
    <source>
        <dbReference type="ARBA" id="ARBA00023012"/>
    </source>
</evidence>
<dbReference type="EMBL" id="VFON01000001">
    <property type="protein sequence ID" value="TQL43615.1"/>
    <property type="molecule type" value="Genomic_DNA"/>
</dbReference>
<gene>
    <name evidence="11" type="ORF">FB468_1643</name>
</gene>
<dbReference type="CDD" id="cd00082">
    <property type="entry name" value="HisKA"/>
    <property type="match status" value="1"/>
</dbReference>
<dbReference type="InterPro" id="IPR050351">
    <property type="entry name" value="BphY/WalK/GraS-like"/>
</dbReference>
<name>A0A542Y6D7_9MICO</name>
<dbReference type="Pfam" id="PF00512">
    <property type="entry name" value="HisKA"/>
    <property type="match status" value="1"/>
</dbReference>
<dbReference type="PRINTS" id="PR00344">
    <property type="entry name" value="BCTRLSENSOR"/>
</dbReference>
<comment type="subcellular location">
    <subcellularLocation>
        <location evidence="2">Cell membrane</location>
    </subcellularLocation>
</comment>
<evidence type="ECO:0000256" key="5">
    <source>
        <dbReference type="ARBA" id="ARBA00022679"/>
    </source>
</evidence>
<feature type="domain" description="Histidine kinase" evidence="10">
    <location>
        <begin position="123"/>
        <end position="343"/>
    </location>
</feature>
<proteinExistence type="predicted"/>
<dbReference type="InterPro" id="IPR004358">
    <property type="entry name" value="Sig_transdc_His_kin-like_C"/>
</dbReference>
<dbReference type="SMART" id="SM00387">
    <property type="entry name" value="HATPase_c"/>
    <property type="match status" value="1"/>
</dbReference>
<evidence type="ECO:0000256" key="2">
    <source>
        <dbReference type="ARBA" id="ARBA00004236"/>
    </source>
</evidence>
<feature type="region of interest" description="Disordered" evidence="9">
    <location>
        <begin position="67"/>
        <end position="88"/>
    </location>
</feature>
<dbReference type="InterPro" id="IPR003594">
    <property type="entry name" value="HATPase_dom"/>
</dbReference>
<evidence type="ECO:0000313" key="11">
    <source>
        <dbReference type="EMBL" id="TQL43615.1"/>
    </source>
</evidence>
<dbReference type="SUPFAM" id="SSF47384">
    <property type="entry name" value="Homodimeric domain of signal transducing histidine kinase"/>
    <property type="match status" value="1"/>
</dbReference>
<dbReference type="SUPFAM" id="SSF55874">
    <property type="entry name" value="ATPase domain of HSP90 chaperone/DNA topoisomerase II/histidine kinase"/>
    <property type="match status" value="1"/>
</dbReference>
<dbReference type="InterPro" id="IPR003661">
    <property type="entry name" value="HisK_dim/P_dom"/>
</dbReference>
<dbReference type="Gene3D" id="3.30.565.10">
    <property type="entry name" value="Histidine kinase-like ATPase, C-terminal domain"/>
    <property type="match status" value="1"/>
</dbReference>
<dbReference type="Proteomes" id="UP000319094">
    <property type="component" value="Unassembled WGS sequence"/>
</dbReference>
<evidence type="ECO:0000256" key="9">
    <source>
        <dbReference type="SAM" id="MobiDB-lite"/>
    </source>
</evidence>
<dbReference type="FunFam" id="3.30.565.10:FF:000006">
    <property type="entry name" value="Sensor histidine kinase WalK"/>
    <property type="match status" value="1"/>
</dbReference>
<dbReference type="Gene3D" id="1.10.287.130">
    <property type="match status" value="1"/>
</dbReference>
<keyword evidence="7" id="KW-0902">Two-component regulatory system</keyword>
<dbReference type="OrthoDB" id="9813151at2"/>
<keyword evidence="4" id="KW-0597">Phosphoprotein</keyword>
<comment type="caution">
    <text evidence="11">The sequence shown here is derived from an EMBL/GenBank/DDBJ whole genome shotgun (WGS) entry which is preliminary data.</text>
</comment>
<evidence type="ECO:0000256" key="4">
    <source>
        <dbReference type="ARBA" id="ARBA00022553"/>
    </source>
</evidence>
<dbReference type="PANTHER" id="PTHR45453">
    <property type="entry name" value="PHOSPHATE REGULON SENSOR PROTEIN PHOR"/>
    <property type="match status" value="1"/>
</dbReference>
<evidence type="ECO:0000313" key="12">
    <source>
        <dbReference type="Proteomes" id="UP000319094"/>
    </source>
</evidence>
<dbReference type="RefSeq" id="WP_141886908.1">
    <property type="nucleotide sequence ID" value="NZ_BAAAUY010000017.1"/>
</dbReference>
<sequence>MLHLAELPASHGLPETATAILDGLDVFAVILDSSLTAVYANEVARRSETPTELGLLRTSEFRKRAQAALASGSPSHRDPKPSDPGAPVRTHVIPIESDFLVVIAEDLAEEQRLTAMRRDFIANVSHELKTPIAAVGLLAEAVLEAAGDPELVREFAASLVKESKRLADLSRDIIQLSEAQSTLSPELLDYVDLRAVVDEEIDAHESFAGRRGVDLFFIDSANPKRTSAIQGRKSAIESAVANILSNAIRHSPEGASVRIRIAHKKRHFTVTITDSGPGIAQEHLERIFERFYRVDGARSREDGGTGLGLSIARHSLRAHGGDVTVRSKPGEGARFTLSFPLNDIPKKKRAKRVKRTRKALKQLTDTKGRV</sequence>
<dbReference type="InterPro" id="IPR005467">
    <property type="entry name" value="His_kinase_dom"/>
</dbReference>
<dbReference type="InterPro" id="IPR036097">
    <property type="entry name" value="HisK_dim/P_sf"/>
</dbReference>
<dbReference type="InterPro" id="IPR036890">
    <property type="entry name" value="HATPase_C_sf"/>
</dbReference>
<organism evidence="11 12">
    <name type="scientific">Leucobacter komagatae</name>
    <dbReference type="NCBI Taxonomy" id="55969"/>
    <lineage>
        <taxon>Bacteria</taxon>
        <taxon>Bacillati</taxon>
        <taxon>Actinomycetota</taxon>
        <taxon>Actinomycetes</taxon>
        <taxon>Micrococcales</taxon>
        <taxon>Microbacteriaceae</taxon>
        <taxon>Leucobacter</taxon>
    </lineage>
</organism>
<dbReference type="GO" id="GO:0004721">
    <property type="term" value="F:phosphoprotein phosphatase activity"/>
    <property type="evidence" value="ECO:0007669"/>
    <property type="project" value="TreeGrafter"/>
</dbReference>
<keyword evidence="6 11" id="KW-0418">Kinase</keyword>
<evidence type="ECO:0000256" key="3">
    <source>
        <dbReference type="ARBA" id="ARBA00012438"/>
    </source>
</evidence>
<comment type="catalytic activity">
    <reaction evidence="1">
        <text>ATP + protein L-histidine = ADP + protein N-phospho-L-histidine.</text>
        <dbReference type="EC" id="2.7.13.3"/>
    </reaction>
</comment>
<evidence type="ECO:0000259" key="10">
    <source>
        <dbReference type="PROSITE" id="PS50109"/>
    </source>
</evidence>
<dbReference type="AlphaFoldDB" id="A0A542Y6D7"/>
<dbReference type="GO" id="GO:0000155">
    <property type="term" value="F:phosphorelay sensor kinase activity"/>
    <property type="evidence" value="ECO:0007669"/>
    <property type="project" value="InterPro"/>
</dbReference>
<protein>
    <recommendedName>
        <fullName evidence="8">Sensor-like histidine kinase SenX3</fullName>
        <ecNumber evidence="3">2.7.13.3</ecNumber>
    </recommendedName>
</protein>
<accession>A0A542Y6D7</accession>
<dbReference type="PROSITE" id="PS50109">
    <property type="entry name" value="HIS_KIN"/>
    <property type="match status" value="1"/>
</dbReference>
<keyword evidence="5" id="KW-0808">Transferase</keyword>
<dbReference type="PANTHER" id="PTHR45453:SF1">
    <property type="entry name" value="PHOSPHATE REGULON SENSOR PROTEIN PHOR"/>
    <property type="match status" value="1"/>
</dbReference>
<keyword evidence="12" id="KW-1185">Reference proteome</keyword>